<dbReference type="InterPro" id="IPR011055">
    <property type="entry name" value="Dup_hybrid_motif"/>
</dbReference>
<reference evidence="9" key="2">
    <citation type="submission" date="2022-01" db="EMBL/GenBank/DDBJ databases">
        <title>Collection of gut derived symbiotic bacterial strains cultured from healthy donors.</title>
        <authorList>
            <person name="Lin H."/>
            <person name="Kohout C."/>
            <person name="Waligurski E."/>
            <person name="Pamer E.G."/>
        </authorList>
    </citation>
    <scope>NUCLEOTIDE SEQUENCE</scope>
    <source>
        <strain evidence="9">DFI.5.49</strain>
    </source>
</reference>
<evidence type="ECO:0000256" key="5">
    <source>
        <dbReference type="ARBA" id="ARBA00022683"/>
    </source>
</evidence>
<dbReference type="Proteomes" id="UP000095706">
    <property type="component" value="Unassembled WGS sequence"/>
</dbReference>
<dbReference type="PANTHER" id="PTHR45008">
    <property type="entry name" value="PTS SYSTEM GLUCOSE-SPECIFIC EIIA COMPONENT"/>
    <property type="match status" value="1"/>
</dbReference>
<name>A0A174D8N5_9FIRM</name>
<evidence type="ECO:0000313" key="9">
    <source>
        <dbReference type="EMBL" id="MCG4765678.1"/>
    </source>
</evidence>
<dbReference type="Proteomes" id="UP001199915">
    <property type="component" value="Unassembled WGS sequence"/>
</dbReference>
<evidence type="ECO:0000313" key="8">
    <source>
        <dbReference type="EMBL" id="CUO21813.1"/>
    </source>
</evidence>
<dbReference type="GO" id="GO:0009401">
    <property type="term" value="P:phosphoenolpyruvate-dependent sugar phosphotransferase system"/>
    <property type="evidence" value="ECO:0007669"/>
    <property type="project" value="UniProtKB-KW"/>
</dbReference>
<organism evidence="8 10">
    <name type="scientific">Fusicatenibacter saccharivorans</name>
    <dbReference type="NCBI Taxonomy" id="1150298"/>
    <lineage>
        <taxon>Bacteria</taxon>
        <taxon>Bacillati</taxon>
        <taxon>Bacillota</taxon>
        <taxon>Clostridia</taxon>
        <taxon>Lachnospirales</taxon>
        <taxon>Lachnospiraceae</taxon>
        <taxon>Fusicatenibacter</taxon>
    </lineage>
</organism>
<evidence type="ECO:0000259" key="7">
    <source>
        <dbReference type="PROSITE" id="PS51093"/>
    </source>
</evidence>
<reference evidence="8 10" key="1">
    <citation type="submission" date="2015-09" db="EMBL/GenBank/DDBJ databases">
        <authorList>
            <consortium name="Pathogen Informatics"/>
        </authorList>
    </citation>
    <scope>NUCLEOTIDE SEQUENCE [LARGE SCALE GENOMIC DNA]</scope>
    <source>
        <strain evidence="8 10">2789STDY5608849</strain>
    </source>
</reference>
<dbReference type="NCBIfam" id="TIGR00830">
    <property type="entry name" value="PTBA"/>
    <property type="match status" value="1"/>
</dbReference>
<dbReference type="AlphaFoldDB" id="A0A174D8N5"/>
<comment type="subcellular location">
    <subcellularLocation>
        <location evidence="1">Cytoplasm</location>
    </subcellularLocation>
</comment>
<evidence type="ECO:0000256" key="3">
    <source>
        <dbReference type="ARBA" id="ARBA00022597"/>
    </source>
</evidence>
<dbReference type="GO" id="GO:0005737">
    <property type="term" value="C:cytoplasm"/>
    <property type="evidence" value="ECO:0007669"/>
    <property type="project" value="UniProtKB-SubCell"/>
</dbReference>
<accession>A0A174D8N5</accession>
<dbReference type="FunFam" id="2.70.70.10:FF:000001">
    <property type="entry name" value="PTS system glucose-specific IIA component"/>
    <property type="match status" value="1"/>
</dbReference>
<dbReference type="GO" id="GO:0016301">
    <property type="term" value="F:kinase activity"/>
    <property type="evidence" value="ECO:0007669"/>
    <property type="project" value="UniProtKB-KW"/>
</dbReference>
<dbReference type="PANTHER" id="PTHR45008:SF1">
    <property type="entry name" value="PTS SYSTEM GLUCOSE-SPECIFIC EIIA COMPONENT"/>
    <property type="match status" value="1"/>
</dbReference>
<dbReference type="Gene3D" id="2.70.70.10">
    <property type="entry name" value="Glucose Permease (Domain IIA)"/>
    <property type="match status" value="1"/>
</dbReference>
<keyword evidence="6" id="KW-0418">Kinase</keyword>
<dbReference type="RefSeq" id="WP_055227417.1">
    <property type="nucleotide sequence ID" value="NZ_CAXSRP010000002.1"/>
</dbReference>
<dbReference type="SUPFAM" id="SSF51261">
    <property type="entry name" value="Duplicated hybrid motif"/>
    <property type="match status" value="1"/>
</dbReference>
<dbReference type="Pfam" id="PF00358">
    <property type="entry name" value="PTS_EIIA_1"/>
    <property type="match status" value="1"/>
</dbReference>
<dbReference type="InterPro" id="IPR050890">
    <property type="entry name" value="PTS_EIIA_component"/>
</dbReference>
<feature type="domain" description="PTS EIIA type-1" evidence="7">
    <location>
        <begin position="30"/>
        <end position="134"/>
    </location>
</feature>
<keyword evidence="3 9" id="KW-0762">Sugar transport</keyword>
<evidence type="ECO:0000256" key="4">
    <source>
        <dbReference type="ARBA" id="ARBA00022679"/>
    </source>
</evidence>
<dbReference type="EMBL" id="CYYV01000006">
    <property type="protein sequence ID" value="CUO21813.1"/>
    <property type="molecule type" value="Genomic_DNA"/>
</dbReference>
<evidence type="ECO:0000256" key="6">
    <source>
        <dbReference type="ARBA" id="ARBA00022777"/>
    </source>
</evidence>
<keyword evidence="4" id="KW-0808">Transferase</keyword>
<gene>
    <name evidence="8" type="primary">ptsG_1</name>
    <name evidence="8" type="ORF">ERS852406_01509</name>
    <name evidence="9" type="ORF">L0N21_09165</name>
</gene>
<dbReference type="EMBL" id="JAKNFS010000011">
    <property type="protein sequence ID" value="MCG4765678.1"/>
    <property type="molecule type" value="Genomic_DNA"/>
</dbReference>
<proteinExistence type="predicted"/>
<dbReference type="InterPro" id="IPR001127">
    <property type="entry name" value="PTS_EIIA_1_perm"/>
</dbReference>
<dbReference type="PROSITE" id="PS00371">
    <property type="entry name" value="PTS_EIIA_TYPE_1_HIS"/>
    <property type="match status" value="1"/>
</dbReference>
<dbReference type="PROSITE" id="PS51093">
    <property type="entry name" value="PTS_EIIA_TYPE_1"/>
    <property type="match status" value="1"/>
</dbReference>
<sequence length="159" mass="16917">MFHFLKGKNKENVLYAPCKGKVVPLSEVPDPTFSEKILGDGFAVIPSEGKIYAPTDGEIAMVFDTLHAITLTSSSGTEILIHIGLDTVTLKGAPFTAHVAAGDQVKKGDLLMDVDLDKITGAGLNTVTPVLICNTDDYEKISLKKEGEVSLDEAVLSIS</sequence>
<keyword evidence="5" id="KW-0598">Phosphotransferase system</keyword>
<keyword evidence="2" id="KW-0813">Transport</keyword>
<evidence type="ECO:0000256" key="2">
    <source>
        <dbReference type="ARBA" id="ARBA00022448"/>
    </source>
</evidence>
<evidence type="ECO:0000256" key="1">
    <source>
        <dbReference type="ARBA" id="ARBA00004496"/>
    </source>
</evidence>
<protein>
    <submittedName>
        <fullName evidence="8">EIICBA-Glc</fullName>
    </submittedName>
    <submittedName>
        <fullName evidence="9">PTS glucose transporter subunit IIA</fullName>
    </submittedName>
</protein>
<evidence type="ECO:0000313" key="10">
    <source>
        <dbReference type="Proteomes" id="UP000095706"/>
    </source>
</evidence>